<dbReference type="GeneID" id="44140864"/>
<dbReference type="Pfam" id="PF21956">
    <property type="entry name" value="DUF6922"/>
    <property type="match status" value="1"/>
</dbReference>
<evidence type="ECO:0000313" key="2">
    <source>
        <dbReference type="EMBL" id="EMB34182.1"/>
    </source>
</evidence>
<protein>
    <recommendedName>
        <fullName evidence="1">DUF6922 domain-containing protein</fullName>
    </recommendedName>
</protein>
<sequence length="108" mass="13014">MFFADYETHKKEQISQSILWEYDTKAPDWDWNIMSKIVVARVLEYGRPEDYYAMFQLYGGFERVKNIVVQIPHLSPKELNWSCLLFDLKKEDFLCCKRTLSRKLHLNC</sequence>
<gene>
    <name evidence="2" type="ORF">HMPREF9726_00931</name>
</gene>
<accession>A0A0E2E779</accession>
<name>A0A0E2E779_TREDN</name>
<dbReference type="Proteomes" id="UP000011705">
    <property type="component" value="Chromosome"/>
</dbReference>
<dbReference type="RefSeq" id="WP_002674450.1">
    <property type="nucleotide sequence ID" value="NZ_CM001795.1"/>
</dbReference>
<dbReference type="EMBL" id="AGDV01000009">
    <property type="protein sequence ID" value="EMB34182.1"/>
    <property type="molecule type" value="Genomic_DNA"/>
</dbReference>
<feature type="domain" description="DUF6922" evidence="1">
    <location>
        <begin position="14"/>
        <end position="68"/>
    </location>
</feature>
<dbReference type="HOGENOM" id="CLU_153917_2_0_12"/>
<comment type="caution">
    <text evidence="2">The sequence shown here is derived from an EMBL/GenBank/DDBJ whole genome shotgun (WGS) entry which is preliminary data.</text>
</comment>
<proteinExistence type="predicted"/>
<reference evidence="2" key="1">
    <citation type="submission" date="2012-01" db="EMBL/GenBank/DDBJ databases">
        <title>The Genome Sequence of Treponema denticola H-22.</title>
        <authorList>
            <consortium name="The Broad Institute Genome Sequencing Platform"/>
            <person name="Earl A."/>
            <person name="Ward D."/>
            <person name="Feldgarden M."/>
            <person name="Gevers D."/>
            <person name="Blanton J.M."/>
            <person name="Fenno C.J."/>
            <person name="Baranova O.V."/>
            <person name="Mathney J."/>
            <person name="Dewhirst F.E."/>
            <person name="Izard J."/>
            <person name="Young S.K."/>
            <person name="Zeng Q."/>
            <person name="Gargeya S."/>
            <person name="Fitzgerald M."/>
            <person name="Haas B."/>
            <person name="Abouelleil A."/>
            <person name="Alvarado L."/>
            <person name="Arachchi H.M."/>
            <person name="Berlin A."/>
            <person name="Chapman S.B."/>
            <person name="Gearin G."/>
            <person name="Goldberg J."/>
            <person name="Griggs A."/>
            <person name="Gujja S."/>
            <person name="Hansen M."/>
            <person name="Heiman D."/>
            <person name="Howarth C."/>
            <person name="Larimer J."/>
            <person name="Lui A."/>
            <person name="MacDonald P.J.P."/>
            <person name="McCowen C."/>
            <person name="Montmayeur A."/>
            <person name="Murphy C."/>
            <person name="Neiman D."/>
            <person name="Pearson M."/>
            <person name="Priest M."/>
            <person name="Roberts A."/>
            <person name="Saif S."/>
            <person name="Shea T."/>
            <person name="Sisk P."/>
            <person name="Stolte C."/>
            <person name="Sykes S."/>
            <person name="Wortman J."/>
            <person name="Nusbaum C."/>
            <person name="Birren B."/>
        </authorList>
    </citation>
    <scope>NUCLEOTIDE SEQUENCE [LARGE SCALE GENOMIC DNA]</scope>
    <source>
        <strain evidence="2">H-22</strain>
    </source>
</reference>
<organism evidence="2">
    <name type="scientific">Treponema denticola H-22</name>
    <dbReference type="NCBI Taxonomy" id="999432"/>
    <lineage>
        <taxon>Bacteria</taxon>
        <taxon>Pseudomonadati</taxon>
        <taxon>Spirochaetota</taxon>
        <taxon>Spirochaetia</taxon>
        <taxon>Spirochaetales</taxon>
        <taxon>Treponemataceae</taxon>
        <taxon>Treponema</taxon>
    </lineage>
</organism>
<evidence type="ECO:0000259" key="1">
    <source>
        <dbReference type="Pfam" id="PF21956"/>
    </source>
</evidence>
<dbReference type="AlphaFoldDB" id="A0A0E2E779"/>
<dbReference type="InterPro" id="IPR053830">
    <property type="entry name" value="DUF6922"/>
</dbReference>